<feature type="region of interest" description="Disordered" evidence="1">
    <location>
        <begin position="1"/>
        <end position="23"/>
    </location>
</feature>
<evidence type="ECO:0000313" key="2">
    <source>
        <dbReference type="EMBL" id="OAG31975.1"/>
    </source>
</evidence>
<keyword evidence="3" id="KW-1185">Reference proteome</keyword>
<protein>
    <submittedName>
        <fullName evidence="2">Uncharacterized protein</fullName>
    </submittedName>
</protein>
<dbReference type="InterPro" id="IPR019351">
    <property type="entry name" value="DUF2039"/>
</dbReference>
<feature type="compositionally biased region" description="Basic residues" evidence="1">
    <location>
        <begin position="1"/>
        <end position="16"/>
    </location>
</feature>
<proteinExistence type="predicted"/>
<dbReference type="Pfam" id="PF10217">
    <property type="entry name" value="DUF2039"/>
    <property type="match status" value="1"/>
</dbReference>
<evidence type="ECO:0000313" key="3">
    <source>
        <dbReference type="Proteomes" id="UP000185944"/>
    </source>
</evidence>
<dbReference type="RefSeq" id="XP_067545576.1">
    <property type="nucleotide sequence ID" value="XM_067687868.1"/>
</dbReference>
<comment type="caution">
    <text evidence="2">The sequence shown here is derived from an EMBL/GenBank/DDBJ whole genome shotgun (WGS) entry which is preliminary data.</text>
</comment>
<dbReference type="GeneID" id="93646800"/>
<gene>
    <name evidence="2" type="ORF">NEDG_00450</name>
</gene>
<dbReference type="PANTHER" id="PTHR22876">
    <property type="entry name" value="ZGC:101016"/>
    <property type="match status" value="1"/>
</dbReference>
<name>A0A177EJ40_9MICR</name>
<reference evidence="2 3" key="1">
    <citation type="submission" date="2016-02" db="EMBL/GenBank/DDBJ databases">
        <title>Discovery of a natural microsporidian pathogen with a broad tissue tropism in Caenorhabditis elegans.</title>
        <authorList>
            <person name="Luallen R.J."/>
            <person name="Reinke A.W."/>
            <person name="Tong L."/>
            <person name="Botts M.R."/>
            <person name="Felix M.-A."/>
            <person name="Troemel E.R."/>
        </authorList>
    </citation>
    <scope>NUCLEOTIDE SEQUENCE [LARGE SCALE GENOMIC DNA]</scope>
    <source>
        <strain evidence="2 3">JUm2807</strain>
    </source>
</reference>
<dbReference type="PANTHER" id="PTHR22876:SF5">
    <property type="entry name" value="CHROMOSOME 9 OPEN READING FRAME 85"/>
    <property type="match status" value="1"/>
</dbReference>
<sequence>MDQEKSKKKTHSRKPAHQNTYAFKHNKNSALTKKIEKIPVSNLCRRCTEKILWRKQYRKYKVQNHLSRCTVCQEKAIPLAYNIVCDPCGSKTSICRMCRTKLTFATTAPLAHVLKSQAASKDQLVGQGLSVDQVVDQAMDQGVIQIEVEDCYSCEDETCETENCTPRINKEE</sequence>
<dbReference type="AlphaFoldDB" id="A0A177EJ40"/>
<dbReference type="VEuPathDB" id="MicrosporidiaDB:NEDG_00450"/>
<evidence type="ECO:0000256" key="1">
    <source>
        <dbReference type="SAM" id="MobiDB-lite"/>
    </source>
</evidence>
<organism evidence="2 3">
    <name type="scientific">Nematocida displodere</name>
    <dbReference type="NCBI Taxonomy" id="1805483"/>
    <lineage>
        <taxon>Eukaryota</taxon>
        <taxon>Fungi</taxon>
        <taxon>Fungi incertae sedis</taxon>
        <taxon>Microsporidia</taxon>
        <taxon>Nematocida</taxon>
    </lineage>
</organism>
<dbReference type="OrthoDB" id="250548at2759"/>
<dbReference type="Proteomes" id="UP000185944">
    <property type="component" value="Unassembled WGS sequence"/>
</dbReference>
<accession>A0A177EJ40</accession>
<dbReference type="EMBL" id="LTDL01000014">
    <property type="protein sequence ID" value="OAG31975.1"/>
    <property type="molecule type" value="Genomic_DNA"/>
</dbReference>